<comment type="subcellular location">
    <subcellularLocation>
        <location evidence="1">Nucleus</location>
    </subcellularLocation>
</comment>
<dbReference type="PANTHER" id="PTHR12243:SF67">
    <property type="entry name" value="COREPRESSOR OF PANGOLIN, ISOFORM A-RELATED"/>
    <property type="match status" value="1"/>
</dbReference>
<dbReference type="PROSITE" id="PS51029">
    <property type="entry name" value="MADF"/>
    <property type="match status" value="1"/>
</dbReference>
<dbReference type="GO" id="GO:0005667">
    <property type="term" value="C:transcription regulator complex"/>
    <property type="evidence" value="ECO:0007669"/>
    <property type="project" value="TreeGrafter"/>
</dbReference>
<organism evidence="2 3">
    <name type="scientific">Paramuricea clavata</name>
    <name type="common">Red gorgonian</name>
    <name type="synonym">Violescent sea-whip</name>
    <dbReference type="NCBI Taxonomy" id="317549"/>
    <lineage>
        <taxon>Eukaryota</taxon>
        <taxon>Metazoa</taxon>
        <taxon>Cnidaria</taxon>
        <taxon>Anthozoa</taxon>
        <taxon>Octocorallia</taxon>
        <taxon>Malacalcyonacea</taxon>
        <taxon>Plexauridae</taxon>
        <taxon>Paramuricea</taxon>
    </lineage>
</organism>
<sequence length="290" mass="32755">MASQLNLSGVPGINFSCDIINEQIADNQFEIDKDLAEESQETFVLANVVNAAPDEDDCQQDFVEFEPGIFIEEIRQLPFLWNTSLAVYKDRKIKANAWNRLSVMFLESLKTQFKYLRDNLKRCLDRQARATKLGAAASKVSMCKYYNELAFLCDKTANKPTQSNVNIITIPDERVDVQSSTSKHTQEIITQVGTKRNCQEVVDNSPINMKSRKSAKERAEIGFAVDTMLVKTLKDMEKPNIPAVSETTDADTLFCKSIIPILKGLPAKKNRQAKLKIQQVLYDLEFGESD</sequence>
<keyword evidence="3" id="KW-1185">Reference proteome</keyword>
<dbReference type="GO" id="GO:0006357">
    <property type="term" value="P:regulation of transcription by RNA polymerase II"/>
    <property type="evidence" value="ECO:0007669"/>
    <property type="project" value="TreeGrafter"/>
</dbReference>
<dbReference type="Pfam" id="PF02944">
    <property type="entry name" value="BESS"/>
    <property type="match status" value="1"/>
</dbReference>
<dbReference type="GO" id="GO:0003677">
    <property type="term" value="F:DNA binding"/>
    <property type="evidence" value="ECO:0007669"/>
    <property type="project" value="InterPro"/>
</dbReference>
<protein>
    <submittedName>
        <fullName evidence="2">Transcription factor Adf-1-like</fullName>
    </submittedName>
</protein>
<gene>
    <name evidence="2" type="ORF">PACLA_8A042788</name>
</gene>
<dbReference type="InterPro" id="IPR006578">
    <property type="entry name" value="MADF-dom"/>
</dbReference>
<dbReference type="SMART" id="SM00595">
    <property type="entry name" value="MADF"/>
    <property type="match status" value="1"/>
</dbReference>
<evidence type="ECO:0000313" key="2">
    <source>
        <dbReference type="EMBL" id="CAB4023056.1"/>
    </source>
</evidence>
<dbReference type="GO" id="GO:0005634">
    <property type="term" value="C:nucleus"/>
    <property type="evidence" value="ECO:0007669"/>
    <property type="project" value="UniProtKB-SubCell"/>
</dbReference>
<proteinExistence type="predicted"/>
<dbReference type="PROSITE" id="PS51031">
    <property type="entry name" value="BESS"/>
    <property type="match status" value="1"/>
</dbReference>
<dbReference type="InterPro" id="IPR039353">
    <property type="entry name" value="TF_Adf1"/>
</dbReference>
<name>A0A6S7IYP7_PARCT</name>
<comment type="caution">
    <text evidence="2">The sequence shown here is derived from an EMBL/GenBank/DDBJ whole genome shotgun (WGS) entry which is preliminary data.</text>
</comment>
<evidence type="ECO:0000313" key="3">
    <source>
        <dbReference type="Proteomes" id="UP001152795"/>
    </source>
</evidence>
<dbReference type="PANTHER" id="PTHR12243">
    <property type="entry name" value="MADF DOMAIN TRANSCRIPTION FACTOR"/>
    <property type="match status" value="1"/>
</dbReference>
<dbReference type="EMBL" id="CACRXK020012293">
    <property type="protein sequence ID" value="CAB4023056.1"/>
    <property type="molecule type" value="Genomic_DNA"/>
</dbReference>
<dbReference type="OrthoDB" id="5803771at2759"/>
<dbReference type="Pfam" id="PF10545">
    <property type="entry name" value="MADF_DNA_bdg"/>
    <property type="match status" value="1"/>
</dbReference>
<accession>A0A6S7IYP7</accession>
<dbReference type="AlphaFoldDB" id="A0A6S7IYP7"/>
<dbReference type="Proteomes" id="UP001152795">
    <property type="component" value="Unassembled WGS sequence"/>
</dbReference>
<reference evidence="2" key="1">
    <citation type="submission" date="2020-04" db="EMBL/GenBank/DDBJ databases">
        <authorList>
            <person name="Alioto T."/>
            <person name="Alioto T."/>
            <person name="Gomez Garrido J."/>
        </authorList>
    </citation>
    <scope>NUCLEOTIDE SEQUENCE</scope>
    <source>
        <strain evidence="2">A484AB</strain>
    </source>
</reference>
<evidence type="ECO:0000256" key="1">
    <source>
        <dbReference type="PROSITE-ProRule" id="PRU00371"/>
    </source>
</evidence>
<dbReference type="InterPro" id="IPR004210">
    <property type="entry name" value="BESS_motif"/>
</dbReference>
<keyword evidence="1" id="KW-0539">Nucleus</keyword>